<gene>
    <name evidence="1" type="ORF">PIB30_044909</name>
</gene>
<dbReference type="EMBL" id="JASCZI010181513">
    <property type="protein sequence ID" value="MED6184168.1"/>
    <property type="molecule type" value="Genomic_DNA"/>
</dbReference>
<proteinExistence type="predicted"/>
<dbReference type="Proteomes" id="UP001341840">
    <property type="component" value="Unassembled WGS sequence"/>
</dbReference>
<protein>
    <submittedName>
        <fullName evidence="1">Uncharacterized protein</fullName>
    </submittedName>
</protein>
<evidence type="ECO:0000313" key="2">
    <source>
        <dbReference type="Proteomes" id="UP001341840"/>
    </source>
</evidence>
<comment type="caution">
    <text evidence="1">The sequence shown here is derived from an EMBL/GenBank/DDBJ whole genome shotgun (WGS) entry which is preliminary data.</text>
</comment>
<evidence type="ECO:0000313" key="1">
    <source>
        <dbReference type="EMBL" id="MED6184168.1"/>
    </source>
</evidence>
<accession>A0ABU6WGZ2</accession>
<keyword evidence="2" id="KW-1185">Reference proteome</keyword>
<sequence length="151" mass="16650">MRRRITISQGEREGKFLASYLSARSSSEVMLLDETPELSHGERGTATKRNESIAVGSFSLGIENGTAIGCEILGLQWSKLFSPYKSPFGPSKSLGLGPRMRNSTFNLLLFLLPEAHMRSRIRLVRAHKLDRGLLTKLPGTRAIARDSHAVA</sequence>
<name>A0ABU6WGZ2_9FABA</name>
<reference evidence="1 2" key="1">
    <citation type="journal article" date="2023" name="Plants (Basel)">
        <title>Bridging the Gap: Combining Genomics and Transcriptomics Approaches to Understand Stylosanthes scabra, an Orphan Legume from the Brazilian Caatinga.</title>
        <authorList>
            <person name="Ferreira-Neto J.R.C."/>
            <person name="da Silva M.D."/>
            <person name="Binneck E."/>
            <person name="de Melo N.F."/>
            <person name="da Silva R.H."/>
            <person name="de Melo A.L.T.M."/>
            <person name="Pandolfi V."/>
            <person name="Bustamante F.O."/>
            <person name="Brasileiro-Vidal A.C."/>
            <person name="Benko-Iseppon A.M."/>
        </authorList>
    </citation>
    <scope>NUCLEOTIDE SEQUENCE [LARGE SCALE GENOMIC DNA]</scope>
    <source>
        <tissue evidence="1">Leaves</tissue>
    </source>
</reference>
<organism evidence="1 2">
    <name type="scientific">Stylosanthes scabra</name>
    <dbReference type="NCBI Taxonomy" id="79078"/>
    <lineage>
        <taxon>Eukaryota</taxon>
        <taxon>Viridiplantae</taxon>
        <taxon>Streptophyta</taxon>
        <taxon>Embryophyta</taxon>
        <taxon>Tracheophyta</taxon>
        <taxon>Spermatophyta</taxon>
        <taxon>Magnoliopsida</taxon>
        <taxon>eudicotyledons</taxon>
        <taxon>Gunneridae</taxon>
        <taxon>Pentapetalae</taxon>
        <taxon>rosids</taxon>
        <taxon>fabids</taxon>
        <taxon>Fabales</taxon>
        <taxon>Fabaceae</taxon>
        <taxon>Papilionoideae</taxon>
        <taxon>50 kb inversion clade</taxon>
        <taxon>dalbergioids sensu lato</taxon>
        <taxon>Dalbergieae</taxon>
        <taxon>Pterocarpus clade</taxon>
        <taxon>Stylosanthes</taxon>
    </lineage>
</organism>